<evidence type="ECO:0000313" key="8">
    <source>
        <dbReference type="Proteomes" id="UP001241571"/>
    </source>
</evidence>
<gene>
    <name evidence="3" type="ORF">EGM181_14840</name>
    <name evidence="1" type="ORF">HWH42_03190</name>
    <name evidence="4" type="ORF">NCTC12360_03251</name>
    <name evidence="2" type="ORF">QRX88_01360</name>
</gene>
<organism evidence="2 8">
    <name type="scientific">Enterococcus gallinarum</name>
    <dbReference type="NCBI Taxonomy" id="1353"/>
    <lineage>
        <taxon>Bacteria</taxon>
        <taxon>Bacillati</taxon>
        <taxon>Bacillota</taxon>
        <taxon>Bacilli</taxon>
        <taxon>Lactobacillales</taxon>
        <taxon>Enterococcaceae</taxon>
        <taxon>Enterococcus</taxon>
    </lineage>
</organism>
<evidence type="ECO:0000313" key="3">
    <source>
        <dbReference type="EMBL" id="QOG28442.1"/>
    </source>
</evidence>
<dbReference type="EMBL" id="JASUBT010000001">
    <property type="protein sequence ID" value="MDL4934360.1"/>
    <property type="molecule type" value="Genomic_DNA"/>
</dbReference>
<protein>
    <submittedName>
        <fullName evidence="2">Uncharacterized protein</fullName>
    </submittedName>
</protein>
<evidence type="ECO:0000313" key="7">
    <source>
        <dbReference type="Proteomes" id="UP000571857"/>
    </source>
</evidence>
<evidence type="ECO:0000313" key="4">
    <source>
        <dbReference type="EMBL" id="STD84704.1"/>
    </source>
</evidence>
<dbReference type="AlphaFoldDB" id="A0A366U9V5"/>
<reference evidence="1 7" key="3">
    <citation type="submission" date="2020-06" db="EMBL/GenBank/DDBJ databases">
        <title>Crossreactivity between MHC class I-restricted antigens from cancer cells and an enterococcal bacteriophage.</title>
        <authorList>
            <person name="Fluckiger A."/>
            <person name="Daillere R."/>
            <person name="Sassi M."/>
            <person name="Cattoir V."/>
            <person name="Kroemer G."/>
            <person name="Zitvogel L."/>
        </authorList>
    </citation>
    <scope>NUCLEOTIDE SEQUENCE [LARGE SCALE GENOMIC DNA]</scope>
    <source>
        <strain evidence="1 7">EG4</strain>
    </source>
</reference>
<dbReference type="Proteomes" id="UP001241571">
    <property type="component" value="Unassembled WGS sequence"/>
</dbReference>
<keyword evidence="5" id="KW-1185">Reference proteome</keyword>
<proteinExistence type="predicted"/>
<reference evidence="2 8" key="4">
    <citation type="submission" date="2023-06" db="EMBL/GenBank/DDBJ databases">
        <title>Acute promotion of culturable opportunistic pathogens and persistent increase of antibiotic resistance following antibiotic exposure in mouse gut microbiota.</title>
        <authorList>
            <person name="Li L."/>
            <person name="Wang B."/>
            <person name="Sun Y."/>
            <person name="Wang M."/>
            <person name="Xu H."/>
        </authorList>
    </citation>
    <scope>NUCLEOTIDE SEQUENCE [LARGE SCALE GENOMIC DNA]</scope>
    <source>
        <strain evidence="2 8">CRI2_2</strain>
    </source>
</reference>
<reference evidence="3 6" key="2">
    <citation type="submission" date="2020-03" db="EMBL/GenBank/DDBJ databases">
        <title>Characterization of ganglioside-mimicking enterococci.</title>
        <authorList>
            <person name="Patry R.T."/>
            <person name="Nothaft H."/>
            <person name="Bridger R."/>
            <person name="Shajahan A."/>
            <person name="Huynh S."/>
            <person name="Sanchez S."/>
            <person name="Azadi P."/>
            <person name="Cooper K."/>
            <person name="Miller W.G."/>
            <person name="Parker C.T."/>
            <person name="Wells L."/>
            <person name="Szymanski C.M."/>
        </authorList>
    </citation>
    <scope>NUCLEOTIDE SEQUENCE [LARGE SCALE GENOMIC DNA]</scope>
    <source>
        <strain evidence="3 6">EGM181</strain>
    </source>
</reference>
<sequence length="50" mass="5720">MRTMTETETRSVKGGFHWHCWVCGAGGGTKAGYLRHVQTNSFHIFISYWS</sequence>
<dbReference type="Proteomes" id="UP000254807">
    <property type="component" value="Unassembled WGS sequence"/>
</dbReference>
<dbReference type="Proteomes" id="UP000571857">
    <property type="component" value="Unassembled WGS sequence"/>
</dbReference>
<evidence type="ECO:0000313" key="5">
    <source>
        <dbReference type="Proteomes" id="UP000254807"/>
    </source>
</evidence>
<evidence type="ECO:0000313" key="1">
    <source>
        <dbReference type="EMBL" id="MBA0971609.1"/>
    </source>
</evidence>
<dbReference type="EMBL" id="UFYW01000001">
    <property type="protein sequence ID" value="STD84704.1"/>
    <property type="molecule type" value="Genomic_DNA"/>
</dbReference>
<name>A0A366U9V5_ENTGA</name>
<dbReference type="EMBL" id="CP050485">
    <property type="protein sequence ID" value="QOG28442.1"/>
    <property type="molecule type" value="Genomic_DNA"/>
</dbReference>
<dbReference type="EMBL" id="JABXJK010000009">
    <property type="protein sequence ID" value="MBA0971609.1"/>
    <property type="molecule type" value="Genomic_DNA"/>
</dbReference>
<dbReference type="Proteomes" id="UP000516696">
    <property type="component" value="Chromosome"/>
</dbReference>
<accession>A0A366U9V5</accession>
<evidence type="ECO:0000313" key="6">
    <source>
        <dbReference type="Proteomes" id="UP000516696"/>
    </source>
</evidence>
<dbReference type="RefSeq" id="WP_167757166.1">
    <property type="nucleotide sequence ID" value="NZ_BSYC01000001.1"/>
</dbReference>
<evidence type="ECO:0000313" key="2">
    <source>
        <dbReference type="EMBL" id="MDL4934360.1"/>
    </source>
</evidence>
<reference evidence="4 5" key="1">
    <citation type="submission" date="2018-06" db="EMBL/GenBank/DDBJ databases">
        <authorList>
            <consortium name="Pathogen Informatics"/>
            <person name="Doyle S."/>
        </authorList>
    </citation>
    <scope>NUCLEOTIDE SEQUENCE [LARGE SCALE GENOMIC DNA]</scope>
    <source>
        <strain evidence="4 5">NCTC12360</strain>
    </source>
</reference>
<dbReference type="GeneID" id="93225244"/>